<feature type="compositionally biased region" description="Polar residues" evidence="1">
    <location>
        <begin position="359"/>
        <end position="371"/>
    </location>
</feature>
<reference evidence="2 3" key="1">
    <citation type="submission" date="2024-01" db="EMBL/GenBank/DDBJ databases">
        <title>Comparative genomics of Cryptococcus and Kwoniella reveals pathogenesis evolution and contrasting modes of karyotype evolution via chromosome fusion or intercentromeric recombination.</title>
        <authorList>
            <person name="Coelho M.A."/>
            <person name="David-Palma M."/>
            <person name="Shea T."/>
            <person name="Bowers K."/>
            <person name="McGinley-Smith S."/>
            <person name="Mohammad A.W."/>
            <person name="Gnirke A."/>
            <person name="Yurkov A.M."/>
            <person name="Nowrousian M."/>
            <person name="Sun S."/>
            <person name="Cuomo C.A."/>
            <person name="Heitman J."/>
        </authorList>
    </citation>
    <scope>NUCLEOTIDE SEQUENCE [LARGE SCALE GENOMIC DNA]</scope>
    <source>
        <strain evidence="2">CBS 11374</strain>
    </source>
</reference>
<evidence type="ECO:0000313" key="3">
    <source>
        <dbReference type="Proteomes" id="UP001329825"/>
    </source>
</evidence>
<dbReference type="InterPro" id="IPR036866">
    <property type="entry name" value="RibonucZ/Hydroxyglut_hydro"/>
</dbReference>
<accession>A0ABZ1CZU9</accession>
<keyword evidence="3" id="KW-1185">Reference proteome</keyword>
<dbReference type="EMBL" id="CP141884">
    <property type="protein sequence ID" value="WRT66664.1"/>
    <property type="molecule type" value="Genomic_DNA"/>
</dbReference>
<feature type="compositionally biased region" description="Low complexity" evidence="1">
    <location>
        <begin position="372"/>
        <end position="397"/>
    </location>
</feature>
<gene>
    <name evidence="2" type="ORF">IL334_003624</name>
</gene>
<dbReference type="PANTHER" id="PTHR28283">
    <property type="entry name" value="3',5'-CYCLIC-NUCLEOTIDE PHOSPHODIESTERASE 1"/>
    <property type="match status" value="1"/>
</dbReference>
<dbReference type="CDD" id="cd07735">
    <property type="entry name" value="class_II_PDE_MBL-fold"/>
    <property type="match status" value="1"/>
</dbReference>
<name>A0ABZ1CZU9_9TREE</name>
<feature type="region of interest" description="Disordered" evidence="1">
    <location>
        <begin position="359"/>
        <end position="397"/>
    </location>
</feature>
<feature type="compositionally biased region" description="Polar residues" evidence="1">
    <location>
        <begin position="1"/>
        <end position="10"/>
    </location>
</feature>
<dbReference type="PANTHER" id="PTHR28283:SF1">
    <property type="entry name" value="3',5'-CYCLIC-NUCLEOTIDE PHOSPHODIESTERASE 1"/>
    <property type="match status" value="1"/>
</dbReference>
<dbReference type="Pfam" id="PF02112">
    <property type="entry name" value="PDEase_II"/>
    <property type="match status" value="2"/>
</dbReference>
<evidence type="ECO:0008006" key="4">
    <source>
        <dbReference type="Google" id="ProtNLM"/>
    </source>
</evidence>
<feature type="region of interest" description="Disordered" evidence="1">
    <location>
        <begin position="248"/>
        <end position="300"/>
    </location>
</feature>
<organism evidence="2 3">
    <name type="scientific">Kwoniella shivajii</name>
    <dbReference type="NCBI Taxonomy" id="564305"/>
    <lineage>
        <taxon>Eukaryota</taxon>
        <taxon>Fungi</taxon>
        <taxon>Dikarya</taxon>
        <taxon>Basidiomycota</taxon>
        <taxon>Agaricomycotina</taxon>
        <taxon>Tremellomycetes</taxon>
        <taxon>Tremellales</taxon>
        <taxon>Cryptococcaceae</taxon>
        <taxon>Kwoniella</taxon>
    </lineage>
</organism>
<protein>
    <recommendedName>
        <fullName evidence="4">3',5'-cyclic-nucleotide phosphodiesterase</fullName>
    </recommendedName>
</protein>
<evidence type="ECO:0000256" key="1">
    <source>
        <dbReference type="SAM" id="MobiDB-lite"/>
    </source>
</evidence>
<proteinExistence type="predicted"/>
<dbReference type="Proteomes" id="UP001329825">
    <property type="component" value="Chromosome 4"/>
</dbReference>
<feature type="compositionally biased region" description="Basic and acidic residues" evidence="1">
    <location>
        <begin position="29"/>
        <end position="70"/>
    </location>
</feature>
<feature type="compositionally biased region" description="Polar residues" evidence="1">
    <location>
        <begin position="188"/>
        <end position="221"/>
    </location>
</feature>
<sequence>MSGGTATSRTKPLKRSTRSKTQTSYLAKPDIKQTESRQHDQGKSNRQTIRSENDSAPKKKDWKPRDKNHDHGDTWEIVVLGSGGGPLETDISGYLVKASNSTWEEGFLALEGGSGLGSLASILASTSSSSLFPGLTFPDNYNTPLLQAAYVFSFLTCYLITHAHLDHVGSLIMLSGSVPARSIEHTQPPHTSPTRSSRIQGPVSDTNANVRESTSGSSTPKQPRPHVYGTRTTLEQLSQAYQGGLWPELGSWAPDRDGQEKQIQKEDGGSKRRKVNNKSSSNGVKGRSGSGKDEKMDPSDENDYSCLLFSPLSTECVHSPLHSTLPISLLTYPVVHGCTSRHTYESSAMFIRYDPTAISKTPPSSSRKANQSGANNANGNGASPSAASPASSSSSSNAGREFLFFGDVESSYRRKGEEQVDIKRGKEAEKLNEVVWKEAAKSWKDGRLCGIFLECSYDSSRPAHLMFGHLNPPALYHEMKTLAGLVSQTEERPLNGLKIFIIHIKDALVPHPTGRTAREIIMSELNELESQGDLGVKFVETKRGDRIAI</sequence>
<feature type="region of interest" description="Disordered" evidence="1">
    <location>
        <begin position="1"/>
        <end position="70"/>
    </location>
</feature>
<dbReference type="RefSeq" id="XP_062791404.1">
    <property type="nucleotide sequence ID" value="XM_062935353.1"/>
</dbReference>
<feature type="compositionally biased region" description="Basic and acidic residues" evidence="1">
    <location>
        <begin position="254"/>
        <end position="270"/>
    </location>
</feature>
<dbReference type="GeneID" id="87955755"/>
<dbReference type="SUPFAM" id="SSF56281">
    <property type="entry name" value="Metallo-hydrolase/oxidoreductase"/>
    <property type="match status" value="1"/>
</dbReference>
<evidence type="ECO:0000313" key="2">
    <source>
        <dbReference type="EMBL" id="WRT66664.1"/>
    </source>
</evidence>
<feature type="compositionally biased region" description="Low complexity" evidence="1">
    <location>
        <begin position="277"/>
        <end position="287"/>
    </location>
</feature>
<feature type="region of interest" description="Disordered" evidence="1">
    <location>
        <begin position="182"/>
        <end position="227"/>
    </location>
</feature>
<dbReference type="InterPro" id="IPR000396">
    <property type="entry name" value="Pdiesterase2"/>
</dbReference>